<reference evidence="1 2" key="1">
    <citation type="submission" date="2016-12" db="EMBL/GenBank/DDBJ databases">
        <title>Genomic comparison of strains in the 'Actinomyces naeslundii' group.</title>
        <authorList>
            <person name="Mughal S.R."/>
            <person name="Do T."/>
            <person name="Gilbert S.C."/>
            <person name="Witherden E.A."/>
            <person name="Didelot X."/>
            <person name="Beighton D."/>
        </authorList>
    </citation>
    <scope>NUCLEOTIDE SEQUENCE [LARGE SCALE GENOMIC DNA]</scope>
    <source>
        <strain evidence="1 2">MMRCO6-1</strain>
    </source>
</reference>
<name>A0A1Q8VYB5_9ACTO</name>
<organism evidence="1 2">
    <name type="scientific">Actinomyces oris</name>
    <dbReference type="NCBI Taxonomy" id="544580"/>
    <lineage>
        <taxon>Bacteria</taxon>
        <taxon>Bacillati</taxon>
        <taxon>Actinomycetota</taxon>
        <taxon>Actinomycetes</taxon>
        <taxon>Actinomycetales</taxon>
        <taxon>Actinomycetaceae</taxon>
        <taxon>Actinomyces</taxon>
    </lineage>
</organism>
<sequence length="65" mass="7207">MLRVLPFPSGECKRILSVAGEHVTVVLGMFQQRLTSGVMRFVGLDSTKVWQSVSVCSCLIVHERS</sequence>
<dbReference type="EMBL" id="MSKM01000020">
    <property type="protein sequence ID" value="OLO53388.1"/>
    <property type="molecule type" value="Genomic_DNA"/>
</dbReference>
<dbReference type="AlphaFoldDB" id="A0A1Q8VYB5"/>
<comment type="caution">
    <text evidence="1">The sequence shown here is derived from an EMBL/GenBank/DDBJ whole genome shotgun (WGS) entry which is preliminary data.</text>
</comment>
<accession>A0A1Q8VYB5</accession>
<protein>
    <submittedName>
        <fullName evidence="1">Uncharacterized protein</fullName>
    </submittedName>
</protein>
<dbReference type="Proteomes" id="UP000185772">
    <property type="component" value="Unassembled WGS sequence"/>
</dbReference>
<evidence type="ECO:0000313" key="2">
    <source>
        <dbReference type="Proteomes" id="UP000185772"/>
    </source>
</evidence>
<gene>
    <name evidence="1" type="ORF">BKH27_06580</name>
</gene>
<evidence type="ECO:0000313" key="1">
    <source>
        <dbReference type="EMBL" id="OLO53388.1"/>
    </source>
</evidence>
<proteinExistence type="predicted"/>